<reference evidence="1 2" key="1">
    <citation type="journal article" date="2024" name="Plant J.">
        <title>Genome sequences and population genomics reveal climatic adaptation and genomic divergence between two closely related sweetgum species.</title>
        <authorList>
            <person name="Xu W.Q."/>
            <person name="Ren C.Q."/>
            <person name="Zhang X.Y."/>
            <person name="Comes H.P."/>
            <person name="Liu X.H."/>
            <person name="Li Y.G."/>
            <person name="Kettle C.J."/>
            <person name="Jalonen R."/>
            <person name="Gaisberger H."/>
            <person name="Ma Y.Z."/>
            <person name="Qiu Y.X."/>
        </authorList>
    </citation>
    <scope>NUCLEOTIDE SEQUENCE [LARGE SCALE GENOMIC DNA]</scope>
    <source>
        <strain evidence="1">Hangzhou</strain>
    </source>
</reference>
<comment type="caution">
    <text evidence="1">The sequence shown here is derived from an EMBL/GenBank/DDBJ whole genome shotgun (WGS) entry which is preliminary data.</text>
</comment>
<gene>
    <name evidence="1" type="ORF">L1049_023774</name>
</gene>
<proteinExistence type="predicted"/>
<dbReference type="Gene3D" id="3.40.50.2300">
    <property type="match status" value="1"/>
</dbReference>
<sequence length="152" mass="16531">MALHPDPKTRIKISRQERMARVLAILVLFLLGSSNATTTHKFTGIAGGITDCSTRVGREERIAMEMAVHDSNNLTGNKLVLNLRDLSGNSARTSSFAIDLIKNQQVQAIVGALTWQEATVIAAMDDITSKVPIISLAMPAIITSAMRHKCYL</sequence>
<dbReference type="EMBL" id="JBBPBK010000005">
    <property type="protein sequence ID" value="KAK9284598.1"/>
    <property type="molecule type" value="Genomic_DNA"/>
</dbReference>
<dbReference type="InterPro" id="IPR028082">
    <property type="entry name" value="Peripla_BP_I"/>
</dbReference>
<evidence type="ECO:0008006" key="3">
    <source>
        <dbReference type="Google" id="ProtNLM"/>
    </source>
</evidence>
<dbReference type="SUPFAM" id="SSF53822">
    <property type="entry name" value="Periplasmic binding protein-like I"/>
    <property type="match status" value="1"/>
</dbReference>
<dbReference type="AlphaFoldDB" id="A0AAP0RTE1"/>
<name>A0AAP0RTE1_LIQFO</name>
<dbReference type="PANTHER" id="PTHR34836">
    <property type="entry name" value="OS06G0188250 PROTEIN"/>
    <property type="match status" value="1"/>
</dbReference>
<dbReference type="PANTHER" id="PTHR34836:SF9">
    <property type="entry name" value="RECEPTOR LIGAND BINDING REGION DOMAIN-CONTAINING PROTEIN"/>
    <property type="match status" value="1"/>
</dbReference>
<dbReference type="InterPro" id="IPR015683">
    <property type="entry name" value="Ionotropic_Glu_rcpt"/>
</dbReference>
<protein>
    <recommendedName>
        <fullName evidence="3">Receptor ligand binding region domain-containing protein</fullName>
    </recommendedName>
</protein>
<evidence type="ECO:0000313" key="2">
    <source>
        <dbReference type="Proteomes" id="UP001415857"/>
    </source>
</evidence>
<keyword evidence="2" id="KW-1185">Reference proteome</keyword>
<accession>A0AAP0RTE1</accession>
<organism evidence="1 2">
    <name type="scientific">Liquidambar formosana</name>
    <name type="common">Formosan gum</name>
    <dbReference type="NCBI Taxonomy" id="63359"/>
    <lineage>
        <taxon>Eukaryota</taxon>
        <taxon>Viridiplantae</taxon>
        <taxon>Streptophyta</taxon>
        <taxon>Embryophyta</taxon>
        <taxon>Tracheophyta</taxon>
        <taxon>Spermatophyta</taxon>
        <taxon>Magnoliopsida</taxon>
        <taxon>eudicotyledons</taxon>
        <taxon>Gunneridae</taxon>
        <taxon>Pentapetalae</taxon>
        <taxon>Saxifragales</taxon>
        <taxon>Altingiaceae</taxon>
        <taxon>Liquidambar</taxon>
    </lineage>
</organism>
<evidence type="ECO:0000313" key="1">
    <source>
        <dbReference type="EMBL" id="KAK9284598.1"/>
    </source>
</evidence>
<dbReference type="Proteomes" id="UP001415857">
    <property type="component" value="Unassembled WGS sequence"/>
</dbReference>